<dbReference type="AlphaFoldDB" id="A0A0A1CN33"/>
<name>A0A0A1CN33_9HYME</name>
<comment type="function">
    <text evidence="1">Accessory subunit of the mitochondrial membrane respiratory chain NADH dehydrogenase (Complex I), that is believed not to be involved in catalysis. Complex I functions in the transfer of electrons from NADH to the respiratory chain. The immediate electron acceptor for the enzyme is believed to be ubiquinone.</text>
</comment>
<keyword evidence="6" id="KW-0813">Transport</keyword>
<keyword evidence="9" id="KW-0249">Electron transport</keyword>
<evidence type="ECO:0000256" key="12">
    <source>
        <dbReference type="ARBA" id="ARBA00023157"/>
    </source>
</evidence>
<proteinExistence type="evidence at transcript level"/>
<evidence type="ECO:0000313" key="13">
    <source>
        <dbReference type="EMBL" id="AIX97496.1"/>
    </source>
</evidence>
<protein>
    <recommendedName>
        <fullName evidence="5">NADH dehydrogenase [ubiquinone] 1 beta subcomplex subunit 7</fullName>
    </recommendedName>
</protein>
<dbReference type="Pfam" id="PF05676">
    <property type="entry name" value="NDUF_B7"/>
    <property type="match status" value="1"/>
</dbReference>
<sequence>MFDSIFRSWNRYWHPELYPIPDGPITFDPFLGIGERKERVANINEAQLRACKIPKAKWDFCADKLLELERCKMDHFPFMWKCKSESHAASMCYFDDYVLRMKEYERERRLMEREQRLNTR</sequence>
<evidence type="ECO:0000256" key="2">
    <source>
        <dbReference type="ARBA" id="ARBA00004569"/>
    </source>
</evidence>
<evidence type="ECO:0000256" key="1">
    <source>
        <dbReference type="ARBA" id="ARBA00003195"/>
    </source>
</evidence>
<reference evidence="13" key="1">
    <citation type="submission" date="2014-08" db="EMBL/GenBank/DDBJ databases">
        <title>Effects of Wolbachia infection on coevolution of oxidative-phosphorylation-related proteins in Ceratosolen solmsi Mayr (Hymenoptera: Agaonidae).</title>
        <authorList>
            <person name="Li Z.-Z."/>
        </authorList>
    </citation>
    <scope>NUCLEOTIDE SEQUENCE</scope>
</reference>
<evidence type="ECO:0000256" key="9">
    <source>
        <dbReference type="ARBA" id="ARBA00022982"/>
    </source>
</evidence>
<comment type="subcellular location">
    <subcellularLocation>
        <location evidence="3">Mitochondrion inner membrane</location>
        <topology evidence="3">Peripheral membrane protein</topology>
    </subcellularLocation>
    <subcellularLocation>
        <location evidence="2">Mitochondrion intermembrane space</location>
    </subcellularLocation>
</comment>
<keyword evidence="7" id="KW-0679">Respiratory chain</keyword>
<evidence type="ECO:0000256" key="5">
    <source>
        <dbReference type="ARBA" id="ARBA00018677"/>
    </source>
</evidence>
<keyword evidence="12" id="KW-1015">Disulfide bond</keyword>
<comment type="similarity">
    <text evidence="4">Belongs to the complex I NDUFB7 subunit family.</text>
</comment>
<dbReference type="EMBL" id="KM275740">
    <property type="protein sequence ID" value="AIX97496.1"/>
    <property type="molecule type" value="mRNA"/>
</dbReference>
<dbReference type="GO" id="GO:0005743">
    <property type="term" value="C:mitochondrial inner membrane"/>
    <property type="evidence" value="ECO:0007669"/>
    <property type="project" value="UniProtKB-SubCell"/>
</dbReference>
<accession>A0A0A1CN33</accession>
<dbReference type="PANTHER" id="PTHR20900:SF0">
    <property type="entry name" value="NADH DEHYDROGENASE [UBIQUINONE] 1 BETA SUBCOMPLEX SUBUNIT 7"/>
    <property type="match status" value="1"/>
</dbReference>
<keyword evidence="8" id="KW-0999">Mitochondrion inner membrane</keyword>
<evidence type="ECO:0000256" key="11">
    <source>
        <dbReference type="ARBA" id="ARBA00023136"/>
    </source>
</evidence>
<keyword evidence="10" id="KW-0496">Mitochondrion</keyword>
<keyword evidence="11" id="KW-0472">Membrane</keyword>
<evidence type="ECO:0000256" key="7">
    <source>
        <dbReference type="ARBA" id="ARBA00022660"/>
    </source>
</evidence>
<evidence type="ECO:0000256" key="8">
    <source>
        <dbReference type="ARBA" id="ARBA00022792"/>
    </source>
</evidence>
<evidence type="ECO:0000256" key="10">
    <source>
        <dbReference type="ARBA" id="ARBA00023128"/>
    </source>
</evidence>
<evidence type="ECO:0000256" key="3">
    <source>
        <dbReference type="ARBA" id="ARBA00004637"/>
    </source>
</evidence>
<evidence type="ECO:0000256" key="6">
    <source>
        <dbReference type="ARBA" id="ARBA00022448"/>
    </source>
</evidence>
<organism evidence="13">
    <name type="scientific">Ceratosolen solmsi</name>
    <dbReference type="NCBI Taxonomy" id="142686"/>
    <lineage>
        <taxon>Eukaryota</taxon>
        <taxon>Metazoa</taxon>
        <taxon>Ecdysozoa</taxon>
        <taxon>Arthropoda</taxon>
        <taxon>Hexapoda</taxon>
        <taxon>Insecta</taxon>
        <taxon>Pterygota</taxon>
        <taxon>Neoptera</taxon>
        <taxon>Endopterygota</taxon>
        <taxon>Hymenoptera</taxon>
        <taxon>Apocrita</taxon>
        <taxon>Proctotrupomorpha</taxon>
        <taxon>Chalcidoidea</taxon>
        <taxon>Agaonidae</taxon>
        <taxon>Agaoninae</taxon>
        <taxon>Ceratosolen</taxon>
    </lineage>
</organism>
<evidence type="ECO:0000256" key="4">
    <source>
        <dbReference type="ARBA" id="ARBA00008006"/>
    </source>
</evidence>
<dbReference type="InterPro" id="IPR008698">
    <property type="entry name" value="NDUB7"/>
</dbReference>
<dbReference type="GO" id="GO:0005758">
    <property type="term" value="C:mitochondrial intermembrane space"/>
    <property type="evidence" value="ECO:0007669"/>
    <property type="project" value="UniProtKB-SubCell"/>
</dbReference>
<dbReference type="PANTHER" id="PTHR20900">
    <property type="entry name" value="NADH:UBIQUINONE OXIDOREDUCTASE B18-LIKE SUBUNIT"/>
    <property type="match status" value="1"/>
</dbReference>